<dbReference type="Proteomes" id="UP001212841">
    <property type="component" value="Unassembled WGS sequence"/>
</dbReference>
<proteinExistence type="predicted"/>
<evidence type="ECO:0000313" key="2">
    <source>
        <dbReference type="EMBL" id="KAJ3056838.1"/>
    </source>
</evidence>
<dbReference type="EMBL" id="JADGJD010000019">
    <property type="protein sequence ID" value="KAJ3056838.1"/>
    <property type="molecule type" value="Genomic_DNA"/>
</dbReference>
<dbReference type="AlphaFoldDB" id="A0AAD5X685"/>
<evidence type="ECO:0000313" key="3">
    <source>
        <dbReference type="Proteomes" id="UP001212841"/>
    </source>
</evidence>
<sequence>MIQKFLLRITPANRETRVPTPIHRQNHGSTAFKTPRTSPREENGHHASPTVGAPPYDDLIAAYAHHVWDKYNTESLDHICHSFTDYPLGHFNGLGAPCPVTSDISADIVTTAVDTKNQPLLDILLGLDASGYPNTHINVQVFPVYRKTGSTGPPRFETFWIPLRLPRSVKLEYLLQTCSTDPCSIVRILSLYTRAFNITYTTATLVALALKGWHATVRLLHPKATTVTMMERNDHLQIWLAAVRDRNRASIDYFTKSRPTSCCYGLLTRAMELRSVTAVKCLLDIPAKENGIAENAGTLLKLARKHQSKMIVFFLRQAIEAKPMHHLSTPDIGQGSVARINDATKEMKMTSMYKIVL</sequence>
<evidence type="ECO:0000256" key="1">
    <source>
        <dbReference type="SAM" id="MobiDB-lite"/>
    </source>
</evidence>
<gene>
    <name evidence="2" type="ORF">HK097_003721</name>
</gene>
<comment type="caution">
    <text evidence="2">The sequence shown here is derived from an EMBL/GenBank/DDBJ whole genome shotgun (WGS) entry which is preliminary data.</text>
</comment>
<accession>A0AAD5X685</accession>
<organism evidence="2 3">
    <name type="scientific">Rhizophlyctis rosea</name>
    <dbReference type="NCBI Taxonomy" id="64517"/>
    <lineage>
        <taxon>Eukaryota</taxon>
        <taxon>Fungi</taxon>
        <taxon>Fungi incertae sedis</taxon>
        <taxon>Chytridiomycota</taxon>
        <taxon>Chytridiomycota incertae sedis</taxon>
        <taxon>Chytridiomycetes</taxon>
        <taxon>Rhizophlyctidales</taxon>
        <taxon>Rhizophlyctidaceae</taxon>
        <taxon>Rhizophlyctis</taxon>
    </lineage>
</organism>
<reference evidence="2" key="1">
    <citation type="submission" date="2020-05" db="EMBL/GenBank/DDBJ databases">
        <title>Phylogenomic resolution of chytrid fungi.</title>
        <authorList>
            <person name="Stajich J.E."/>
            <person name="Amses K."/>
            <person name="Simmons R."/>
            <person name="Seto K."/>
            <person name="Myers J."/>
            <person name="Bonds A."/>
            <person name="Quandt C.A."/>
            <person name="Barry K."/>
            <person name="Liu P."/>
            <person name="Grigoriev I."/>
            <person name="Longcore J.E."/>
            <person name="James T.Y."/>
        </authorList>
    </citation>
    <scope>NUCLEOTIDE SEQUENCE</scope>
    <source>
        <strain evidence="2">JEL0318</strain>
    </source>
</reference>
<keyword evidence="3" id="KW-1185">Reference proteome</keyword>
<feature type="compositionally biased region" description="Polar residues" evidence="1">
    <location>
        <begin position="27"/>
        <end position="37"/>
    </location>
</feature>
<protein>
    <submittedName>
        <fullName evidence="2">Uncharacterized protein</fullName>
    </submittedName>
</protein>
<feature type="region of interest" description="Disordered" evidence="1">
    <location>
        <begin position="13"/>
        <end position="53"/>
    </location>
</feature>
<name>A0AAD5X685_9FUNG</name>